<organism evidence="2 3">
    <name type="scientific">Streptomyces fulvorobeus</name>
    <dbReference type="NCBI Taxonomy" id="284028"/>
    <lineage>
        <taxon>Bacteria</taxon>
        <taxon>Bacillati</taxon>
        <taxon>Actinomycetota</taxon>
        <taxon>Actinomycetes</taxon>
        <taxon>Kitasatosporales</taxon>
        <taxon>Streptomycetaceae</taxon>
        <taxon>Streptomyces</taxon>
    </lineage>
</organism>
<sequence length="64" mass="7059">MKGRSAACAAGMGHDTNPDTMADDMTDTRPESASAQPQVRPRFSRGECSDFPSSTRPAPLWWWM</sequence>
<evidence type="ECO:0000313" key="3">
    <source>
        <dbReference type="Proteomes" id="UP000498980"/>
    </source>
</evidence>
<evidence type="ECO:0000256" key="1">
    <source>
        <dbReference type="SAM" id="MobiDB-lite"/>
    </source>
</evidence>
<accession>A0A7J0CG50</accession>
<dbReference type="EMBL" id="BLWC01000001">
    <property type="protein sequence ID" value="GFN01389.1"/>
    <property type="molecule type" value="Genomic_DNA"/>
</dbReference>
<dbReference type="Proteomes" id="UP000498980">
    <property type="component" value="Unassembled WGS sequence"/>
</dbReference>
<comment type="caution">
    <text evidence="2">The sequence shown here is derived from an EMBL/GenBank/DDBJ whole genome shotgun (WGS) entry which is preliminary data.</text>
</comment>
<proteinExistence type="predicted"/>
<protein>
    <submittedName>
        <fullName evidence="2">Uncharacterized protein</fullName>
    </submittedName>
</protein>
<keyword evidence="3" id="KW-1185">Reference proteome</keyword>
<name>A0A7J0CG50_9ACTN</name>
<evidence type="ECO:0000313" key="2">
    <source>
        <dbReference type="EMBL" id="GFN01389.1"/>
    </source>
</evidence>
<gene>
    <name evidence="2" type="ORF">Sfulv_61990</name>
</gene>
<reference evidence="2 3" key="1">
    <citation type="submission" date="2020-05" db="EMBL/GenBank/DDBJ databases">
        <title>Whole genome shotgun sequence of Streptomyces fulvorobeus NBRC 15897.</title>
        <authorList>
            <person name="Komaki H."/>
            <person name="Tamura T."/>
        </authorList>
    </citation>
    <scope>NUCLEOTIDE SEQUENCE [LARGE SCALE GENOMIC DNA]</scope>
    <source>
        <strain evidence="2 3">NBRC 15897</strain>
    </source>
</reference>
<feature type="region of interest" description="Disordered" evidence="1">
    <location>
        <begin position="1"/>
        <end position="54"/>
    </location>
</feature>
<dbReference type="AlphaFoldDB" id="A0A7J0CG50"/>